<name>A0A1A0W0F9_9MYCO</name>
<comment type="caution">
    <text evidence="3">The sequence shown here is derived from an EMBL/GenBank/DDBJ whole genome shotgun (WGS) entry which is preliminary data.</text>
</comment>
<protein>
    <recommendedName>
        <fullName evidence="5">UsfY protein</fullName>
    </recommendedName>
</protein>
<keyword evidence="2" id="KW-0472">Membrane</keyword>
<evidence type="ECO:0000313" key="3">
    <source>
        <dbReference type="EMBL" id="OBB88944.1"/>
    </source>
</evidence>
<proteinExistence type="predicted"/>
<sequence length="105" mass="10648">MTLDYPKNPPVDLSRTTRQHAGESFKNGANAPGLAGSAVAVIALTVGLFAVAAGHLVGGAIALLVAVVVGALSAAWLLRAHSKVRDAELRWHAAHSGKPAPPPSS</sequence>
<evidence type="ECO:0008006" key="5">
    <source>
        <dbReference type="Google" id="ProtNLM"/>
    </source>
</evidence>
<organism evidence="3 4">
    <name type="scientific">Mycobacterium colombiense</name>
    <dbReference type="NCBI Taxonomy" id="339268"/>
    <lineage>
        <taxon>Bacteria</taxon>
        <taxon>Bacillati</taxon>
        <taxon>Actinomycetota</taxon>
        <taxon>Actinomycetes</taxon>
        <taxon>Mycobacteriales</taxon>
        <taxon>Mycobacteriaceae</taxon>
        <taxon>Mycobacterium</taxon>
        <taxon>Mycobacterium avium complex (MAC)</taxon>
    </lineage>
</organism>
<keyword evidence="2" id="KW-1133">Transmembrane helix</keyword>
<reference evidence="3 4" key="1">
    <citation type="submission" date="2016-06" db="EMBL/GenBank/DDBJ databases">
        <authorList>
            <person name="Kjaerup R.B."/>
            <person name="Dalgaard T.S."/>
            <person name="Juul-Madsen H.R."/>
        </authorList>
    </citation>
    <scope>NUCLEOTIDE SEQUENCE [LARGE SCALE GENOMIC DNA]</scope>
    <source>
        <strain evidence="3 4">852002-51834_SCH5396731</strain>
    </source>
</reference>
<evidence type="ECO:0000256" key="2">
    <source>
        <dbReference type="SAM" id="Phobius"/>
    </source>
</evidence>
<dbReference type="Proteomes" id="UP000091914">
    <property type="component" value="Unassembled WGS sequence"/>
</dbReference>
<feature type="transmembrane region" description="Helical" evidence="2">
    <location>
        <begin position="59"/>
        <end position="78"/>
    </location>
</feature>
<dbReference type="OrthoDB" id="4741344at2"/>
<feature type="region of interest" description="Disordered" evidence="1">
    <location>
        <begin position="1"/>
        <end position="32"/>
    </location>
</feature>
<gene>
    <name evidence="3" type="ORF">A5760_23580</name>
</gene>
<dbReference type="EMBL" id="LZSX01000005">
    <property type="protein sequence ID" value="OBB88944.1"/>
    <property type="molecule type" value="Genomic_DNA"/>
</dbReference>
<evidence type="ECO:0000256" key="1">
    <source>
        <dbReference type="SAM" id="MobiDB-lite"/>
    </source>
</evidence>
<accession>A0A1A0W0F9</accession>
<evidence type="ECO:0000313" key="4">
    <source>
        <dbReference type="Proteomes" id="UP000091914"/>
    </source>
</evidence>
<keyword evidence="2" id="KW-0812">Transmembrane</keyword>
<feature type="transmembrane region" description="Helical" evidence="2">
    <location>
        <begin position="34"/>
        <end position="53"/>
    </location>
</feature>
<dbReference type="AlphaFoldDB" id="A0A1A0W0F9"/>
<dbReference type="RefSeq" id="WP_064877245.1">
    <property type="nucleotide sequence ID" value="NZ_LZSX01000005.1"/>
</dbReference>